<dbReference type="Gene3D" id="3.40.120.10">
    <property type="entry name" value="Alpha-D-Glucose-1,6-Bisphosphate, subunit A, domain 3"/>
    <property type="match status" value="1"/>
</dbReference>
<dbReference type="Pfam" id="PF02878">
    <property type="entry name" value="PGM_PMM_I"/>
    <property type="match status" value="1"/>
</dbReference>
<dbReference type="InterPro" id="IPR016055">
    <property type="entry name" value="A-D-PHexomutase_a/b/a-I/II/III"/>
</dbReference>
<dbReference type="RefSeq" id="WP_155364039.1">
    <property type="nucleotide sequence ID" value="NZ_CP043930.1"/>
</dbReference>
<dbReference type="PANTHER" id="PTHR45745:SF1">
    <property type="entry name" value="PHOSPHOGLUCOMUTASE 2B-RELATED"/>
    <property type="match status" value="1"/>
</dbReference>
<dbReference type="EMBL" id="CP043930">
    <property type="protein sequence ID" value="QGQ23040.1"/>
    <property type="molecule type" value="Genomic_DNA"/>
</dbReference>
<dbReference type="InterPro" id="IPR005844">
    <property type="entry name" value="A-D-PHexomutase_a/b/a-I"/>
</dbReference>
<accession>A0A6I6AB79</accession>
<dbReference type="GO" id="GO:0005975">
    <property type="term" value="P:carbohydrate metabolic process"/>
    <property type="evidence" value="ECO:0007669"/>
    <property type="project" value="InterPro"/>
</dbReference>
<feature type="region of interest" description="Disordered" evidence="5">
    <location>
        <begin position="174"/>
        <end position="193"/>
    </location>
</feature>
<evidence type="ECO:0000256" key="5">
    <source>
        <dbReference type="SAM" id="MobiDB-lite"/>
    </source>
</evidence>
<organism evidence="7 8">
    <name type="scientific">Gimesia benthica</name>
    <dbReference type="NCBI Taxonomy" id="2608982"/>
    <lineage>
        <taxon>Bacteria</taxon>
        <taxon>Pseudomonadati</taxon>
        <taxon>Planctomycetota</taxon>
        <taxon>Planctomycetia</taxon>
        <taxon>Planctomycetales</taxon>
        <taxon>Planctomycetaceae</taxon>
        <taxon>Gimesia</taxon>
    </lineage>
</organism>
<evidence type="ECO:0000256" key="2">
    <source>
        <dbReference type="ARBA" id="ARBA00022723"/>
    </source>
</evidence>
<keyword evidence="4" id="KW-0413">Isomerase</keyword>
<evidence type="ECO:0000259" key="6">
    <source>
        <dbReference type="Pfam" id="PF02878"/>
    </source>
</evidence>
<comment type="similarity">
    <text evidence="1">Belongs to the phosphohexose mutase family.</text>
</comment>
<dbReference type="GO" id="GO:0006166">
    <property type="term" value="P:purine ribonucleoside salvage"/>
    <property type="evidence" value="ECO:0007669"/>
    <property type="project" value="TreeGrafter"/>
</dbReference>
<protein>
    <recommendedName>
        <fullName evidence="6">Alpha-D-phosphohexomutase alpha/beta/alpha domain-containing protein</fullName>
    </recommendedName>
</protein>
<dbReference type="KEGG" id="gim:F1728_10325"/>
<keyword evidence="3" id="KW-0460">Magnesium</keyword>
<dbReference type="GO" id="GO:0008973">
    <property type="term" value="F:phosphopentomutase activity"/>
    <property type="evidence" value="ECO:0007669"/>
    <property type="project" value="TreeGrafter"/>
</dbReference>
<feature type="domain" description="Alpha-D-phosphohexomutase alpha/beta/alpha" evidence="6">
    <location>
        <begin position="72"/>
        <end position="187"/>
    </location>
</feature>
<keyword evidence="2" id="KW-0479">Metal-binding</keyword>
<gene>
    <name evidence="7" type="ORF">F1728_10325</name>
</gene>
<reference evidence="7 8" key="1">
    <citation type="submission" date="2019-09" db="EMBL/GenBank/DDBJ databases">
        <title>Gimesia benthica sp. nov., a novel bacterium isolated from deep-sea water of the Northwest Indian Ocean.</title>
        <authorList>
            <person name="Dai X."/>
        </authorList>
    </citation>
    <scope>NUCLEOTIDE SEQUENCE [LARGE SCALE GENOMIC DNA]</scope>
    <source>
        <strain evidence="7 8">E7</strain>
    </source>
</reference>
<evidence type="ECO:0000256" key="3">
    <source>
        <dbReference type="ARBA" id="ARBA00022842"/>
    </source>
</evidence>
<keyword evidence="8" id="KW-1185">Reference proteome</keyword>
<dbReference type="Proteomes" id="UP000427281">
    <property type="component" value="Chromosome"/>
</dbReference>
<evidence type="ECO:0000313" key="8">
    <source>
        <dbReference type="Proteomes" id="UP000427281"/>
    </source>
</evidence>
<dbReference type="GO" id="GO:0046872">
    <property type="term" value="F:metal ion binding"/>
    <property type="evidence" value="ECO:0007669"/>
    <property type="project" value="UniProtKB-KW"/>
</dbReference>
<sequence>MNQPSPSITPKQALDLAQNAVSEKQLSESAFENLKRWVTEPQYASYQPALLQLIEDKAFEDLDTYFWEVIPFGTGGRRGLMSELGSATINERTIAESAHGLAAYYKKFSGQETGKAAIAHDSRINSSKFARIAASVLAAHGLTVYFFKTSRSTPELSFAVRQLGCDVGAMITASHNPPRTMGSKPTGPPVGRFCRHTTRELLTKSIRRQKFLSSILTPRLNRERSN</sequence>
<evidence type="ECO:0000256" key="1">
    <source>
        <dbReference type="ARBA" id="ARBA00010231"/>
    </source>
</evidence>
<evidence type="ECO:0000313" key="7">
    <source>
        <dbReference type="EMBL" id="QGQ23040.1"/>
    </source>
</evidence>
<dbReference type="PANTHER" id="PTHR45745">
    <property type="entry name" value="PHOSPHOMANNOMUTASE 45A"/>
    <property type="match status" value="1"/>
</dbReference>
<proteinExistence type="inferred from homology"/>
<dbReference type="SUPFAM" id="SSF53738">
    <property type="entry name" value="Phosphoglucomutase, first 3 domains"/>
    <property type="match status" value="1"/>
</dbReference>
<name>A0A6I6AB79_9PLAN</name>
<evidence type="ECO:0000256" key="4">
    <source>
        <dbReference type="ARBA" id="ARBA00023235"/>
    </source>
</evidence>
<dbReference type="AlphaFoldDB" id="A0A6I6AB79"/>